<dbReference type="AlphaFoldDB" id="A0A914MLQ7"/>
<evidence type="ECO:0000313" key="1">
    <source>
        <dbReference type="Proteomes" id="UP000887563"/>
    </source>
</evidence>
<dbReference type="Proteomes" id="UP000887563">
    <property type="component" value="Unplaced"/>
</dbReference>
<protein>
    <submittedName>
        <fullName evidence="2">Uncharacterized protein</fullName>
    </submittedName>
</protein>
<proteinExistence type="predicted"/>
<evidence type="ECO:0000313" key="2">
    <source>
        <dbReference type="WBParaSite" id="Minc3s01993g27640"/>
    </source>
</evidence>
<accession>A0A914MLQ7</accession>
<dbReference type="WBParaSite" id="Minc3s01993g27640">
    <property type="protein sequence ID" value="Minc3s01993g27640"/>
    <property type="gene ID" value="Minc3s01993g27640"/>
</dbReference>
<keyword evidence="1" id="KW-1185">Reference proteome</keyword>
<organism evidence="1 2">
    <name type="scientific">Meloidogyne incognita</name>
    <name type="common">Southern root-knot nematode worm</name>
    <name type="synonym">Oxyuris incognita</name>
    <dbReference type="NCBI Taxonomy" id="6306"/>
    <lineage>
        <taxon>Eukaryota</taxon>
        <taxon>Metazoa</taxon>
        <taxon>Ecdysozoa</taxon>
        <taxon>Nematoda</taxon>
        <taxon>Chromadorea</taxon>
        <taxon>Rhabditida</taxon>
        <taxon>Tylenchina</taxon>
        <taxon>Tylenchomorpha</taxon>
        <taxon>Tylenchoidea</taxon>
        <taxon>Meloidogynidae</taxon>
        <taxon>Meloidogyninae</taxon>
        <taxon>Meloidogyne</taxon>
        <taxon>Meloidogyne incognita group</taxon>
    </lineage>
</organism>
<name>A0A914MLQ7_MELIC</name>
<sequence>MDVVIHQTTLPNYIYYILLLHDNLCSKQVQVLQSKLCLQILAYYRHADTISFHSYS</sequence>
<reference evidence="2" key="1">
    <citation type="submission" date="2022-11" db="UniProtKB">
        <authorList>
            <consortium name="WormBaseParasite"/>
        </authorList>
    </citation>
    <scope>IDENTIFICATION</scope>
</reference>